<reference evidence="10" key="1">
    <citation type="submission" date="2017-09" db="EMBL/GenBank/DDBJ databases">
        <title>Polyketide synthases of a Diaporthe helianthi virulent isolate.</title>
        <authorList>
            <person name="Baroncelli R."/>
        </authorList>
    </citation>
    <scope>NUCLEOTIDE SEQUENCE [LARGE SCALE GENOMIC DNA]</scope>
    <source>
        <strain evidence="10">7/96</strain>
    </source>
</reference>
<feature type="active site" description="Proton acceptor" evidence="8">
    <location>
        <position position="124"/>
    </location>
</feature>
<dbReference type="GO" id="GO:0046872">
    <property type="term" value="F:metal ion binding"/>
    <property type="evidence" value="ECO:0007669"/>
    <property type="project" value="UniProtKB-KW"/>
</dbReference>
<accession>A0A2P5HHR8</accession>
<dbReference type="Gene3D" id="2.20.28.200">
    <property type="match status" value="1"/>
</dbReference>
<proteinExistence type="inferred from homology"/>
<feature type="binding site" evidence="8">
    <location>
        <position position="132"/>
    </location>
    <ligand>
        <name>Zn(2+)</name>
        <dbReference type="ChEBI" id="CHEBI:29105"/>
    </ligand>
</feature>
<name>A0A2P5HHR8_DIAHE</name>
<dbReference type="InterPro" id="IPR026590">
    <property type="entry name" value="Ssirtuin_cat_dom"/>
</dbReference>
<comment type="similarity">
    <text evidence="7">Belongs to the sirtuin family. Class IV subfamily.</text>
</comment>
<evidence type="ECO:0000256" key="6">
    <source>
        <dbReference type="ARBA" id="ARBA00023027"/>
    </source>
</evidence>
<dbReference type="FunFam" id="3.40.50.1220:FF:000038">
    <property type="entry name" value="NAD-dependent protein deacetylase sirtuin-6 isoform X2"/>
    <property type="match status" value="1"/>
</dbReference>
<evidence type="ECO:0000256" key="5">
    <source>
        <dbReference type="ARBA" id="ARBA00022833"/>
    </source>
</evidence>
<dbReference type="InParanoid" id="A0A2P5HHR8"/>
<dbReference type="Gene3D" id="3.40.50.1220">
    <property type="entry name" value="TPP-binding domain"/>
    <property type="match status" value="1"/>
</dbReference>
<keyword evidence="11" id="KW-1185">Reference proteome</keyword>
<dbReference type="AlphaFoldDB" id="A0A2P5HHR8"/>
<keyword evidence="4 8" id="KW-0479">Metal-binding</keyword>
<dbReference type="SUPFAM" id="SSF52467">
    <property type="entry name" value="DHS-like NAD/FAD-binding domain"/>
    <property type="match status" value="1"/>
</dbReference>
<evidence type="ECO:0000256" key="1">
    <source>
        <dbReference type="ARBA" id="ARBA00006924"/>
    </source>
</evidence>
<dbReference type="PANTHER" id="PTHR11085">
    <property type="entry name" value="NAD-DEPENDENT PROTEIN DEACYLASE SIRTUIN-5, MITOCHONDRIAL-RELATED"/>
    <property type="match status" value="1"/>
</dbReference>
<dbReference type="InterPro" id="IPR003000">
    <property type="entry name" value="Sirtuin"/>
</dbReference>
<feature type="domain" description="Deacetylase sirtuin-type" evidence="9">
    <location>
        <begin position="17"/>
        <end position="261"/>
    </location>
</feature>
<dbReference type="GO" id="GO:0017136">
    <property type="term" value="F:histone deacetylase activity, NAD-dependent"/>
    <property type="evidence" value="ECO:0007669"/>
    <property type="project" value="TreeGrafter"/>
</dbReference>
<dbReference type="PANTHER" id="PTHR11085:SF12">
    <property type="entry name" value="NAD-DEPENDENT PROTEIN DEACYLASE SIRTUIN-6"/>
    <property type="match status" value="1"/>
</dbReference>
<feature type="binding site" evidence="8">
    <location>
        <position position="165"/>
    </location>
    <ligand>
        <name>Zn(2+)</name>
        <dbReference type="ChEBI" id="CHEBI:29105"/>
    </ligand>
</feature>
<dbReference type="PROSITE" id="PS50305">
    <property type="entry name" value="SIRTUIN"/>
    <property type="match status" value="1"/>
</dbReference>
<dbReference type="EC" id="2.3.1.286" evidence="2"/>
<feature type="binding site" evidence="8">
    <location>
        <position position="162"/>
    </location>
    <ligand>
        <name>Zn(2+)</name>
        <dbReference type="ChEBI" id="CHEBI:29105"/>
    </ligand>
</feature>
<organism evidence="10 11">
    <name type="scientific">Diaporthe helianthi</name>
    <dbReference type="NCBI Taxonomy" id="158607"/>
    <lineage>
        <taxon>Eukaryota</taxon>
        <taxon>Fungi</taxon>
        <taxon>Dikarya</taxon>
        <taxon>Ascomycota</taxon>
        <taxon>Pezizomycotina</taxon>
        <taxon>Sordariomycetes</taxon>
        <taxon>Sordariomycetidae</taxon>
        <taxon>Diaporthales</taxon>
        <taxon>Diaporthaceae</taxon>
        <taxon>Diaporthe</taxon>
    </lineage>
</organism>
<keyword evidence="5 8" id="KW-0862">Zinc</keyword>
<evidence type="ECO:0000259" key="9">
    <source>
        <dbReference type="PROSITE" id="PS50305"/>
    </source>
</evidence>
<dbReference type="InterPro" id="IPR029035">
    <property type="entry name" value="DHS-like_NAD/FAD-binding_dom"/>
</dbReference>
<dbReference type="OrthoDB" id="424302at2759"/>
<dbReference type="GO" id="GO:0005634">
    <property type="term" value="C:nucleus"/>
    <property type="evidence" value="ECO:0007669"/>
    <property type="project" value="TreeGrafter"/>
</dbReference>
<dbReference type="STRING" id="158607.A0A2P5HHR8"/>
<keyword evidence="3" id="KW-0808">Transferase</keyword>
<dbReference type="InterPro" id="IPR050134">
    <property type="entry name" value="NAD-dep_sirtuin_deacylases"/>
</dbReference>
<protein>
    <recommendedName>
        <fullName evidence="2">protein acetyllysine N-acetyltransferase</fullName>
        <ecNumber evidence="2">2.3.1.286</ecNumber>
    </recommendedName>
</protein>
<dbReference type="GO" id="GO:0000122">
    <property type="term" value="P:negative regulation of transcription by RNA polymerase II"/>
    <property type="evidence" value="ECO:0007669"/>
    <property type="project" value="TreeGrafter"/>
</dbReference>
<comment type="similarity">
    <text evidence="1">Belongs to the sirtuin family. Class I subfamily.</text>
</comment>
<feature type="binding site" evidence="8">
    <location>
        <position position="135"/>
    </location>
    <ligand>
        <name>Zn(2+)</name>
        <dbReference type="ChEBI" id="CHEBI:29105"/>
    </ligand>
</feature>
<evidence type="ECO:0000256" key="4">
    <source>
        <dbReference type="ARBA" id="ARBA00022723"/>
    </source>
</evidence>
<evidence type="ECO:0000313" key="11">
    <source>
        <dbReference type="Proteomes" id="UP000094444"/>
    </source>
</evidence>
<evidence type="ECO:0000313" key="10">
    <source>
        <dbReference type="EMBL" id="POS69801.1"/>
    </source>
</evidence>
<keyword evidence="6" id="KW-0520">NAD</keyword>
<gene>
    <name evidence="10" type="ORF">DHEL01_v211805</name>
</gene>
<evidence type="ECO:0000256" key="2">
    <source>
        <dbReference type="ARBA" id="ARBA00012928"/>
    </source>
</evidence>
<dbReference type="GO" id="GO:0070403">
    <property type="term" value="F:NAD+ binding"/>
    <property type="evidence" value="ECO:0007669"/>
    <property type="project" value="InterPro"/>
</dbReference>
<dbReference type="EMBL" id="MAVT02001987">
    <property type="protein sequence ID" value="POS69801.1"/>
    <property type="molecule type" value="Genomic_DNA"/>
</dbReference>
<dbReference type="Pfam" id="PF02146">
    <property type="entry name" value="SIR2"/>
    <property type="match status" value="1"/>
</dbReference>
<dbReference type="GO" id="GO:0003714">
    <property type="term" value="F:transcription corepressor activity"/>
    <property type="evidence" value="ECO:0007669"/>
    <property type="project" value="TreeGrafter"/>
</dbReference>
<dbReference type="Proteomes" id="UP000094444">
    <property type="component" value="Unassembled WGS sequence"/>
</dbReference>
<sequence length="383" mass="41943">MANTAPKVAEAEHEEAPAAVEKKAKALADRIRTSKHLVVFTGAGVSTSAGIADFRGPEGAWTLMAQGRERDLRSIDTLQAIPTPTHMALVELQNRGLLKYLISQNCDGLHRRSGILPGMVSELHGNSNREYCKDCGKEYIRDFSAVAPDERPAHDHRTGRKCAICSGVLLDSIINFGEDLPAADFERAHAHAEKSDVFLVLGSSLTVTPANEIPAIPGRKRGPFLAICNLQKTPVDGLADLRVFAKSDDLMARVMARLDIPIPPFVLQRQLVISNGENSRGKFHLLIAGVDVDGTPSTFLRSVRCRNNRRVARAEPLTIDFRGGLEPGTRVELELEFMGNYGEPNLCLNHENGGQVGESATYDLKYNPGNGRWDYRRTIDLSA</sequence>
<comment type="caution">
    <text evidence="10">The sequence shown here is derived from an EMBL/GenBank/DDBJ whole genome shotgun (WGS) entry which is preliminary data.</text>
</comment>
<evidence type="ECO:0000256" key="8">
    <source>
        <dbReference type="PROSITE-ProRule" id="PRU00236"/>
    </source>
</evidence>
<evidence type="ECO:0000256" key="7">
    <source>
        <dbReference type="ARBA" id="ARBA00038170"/>
    </source>
</evidence>
<evidence type="ECO:0000256" key="3">
    <source>
        <dbReference type="ARBA" id="ARBA00022679"/>
    </source>
</evidence>